<comment type="caution">
    <text evidence="7">The sequence shown here is derived from an EMBL/GenBank/DDBJ whole genome shotgun (WGS) entry which is preliminary data.</text>
</comment>
<evidence type="ECO:0000256" key="3">
    <source>
        <dbReference type="ARBA" id="ARBA00022833"/>
    </source>
</evidence>
<dbReference type="SUPFAM" id="SSF51735">
    <property type="entry name" value="NAD(P)-binding Rossmann-fold domains"/>
    <property type="match status" value="1"/>
</dbReference>
<dbReference type="AlphaFoldDB" id="A0A5N0V806"/>
<evidence type="ECO:0000256" key="2">
    <source>
        <dbReference type="ARBA" id="ARBA00022723"/>
    </source>
</evidence>
<dbReference type="EMBL" id="VMNW02000015">
    <property type="protein sequence ID" value="KAA9161824.1"/>
    <property type="molecule type" value="Genomic_DNA"/>
</dbReference>
<reference evidence="7" key="1">
    <citation type="submission" date="2019-09" db="EMBL/GenBank/DDBJ databases">
        <authorList>
            <person name="Teo W.F.A."/>
            <person name="Duangmal K."/>
        </authorList>
    </citation>
    <scope>NUCLEOTIDE SEQUENCE [LARGE SCALE GENOMIC DNA]</scope>
    <source>
        <strain evidence="7">K81G1</strain>
    </source>
</reference>
<evidence type="ECO:0000256" key="5">
    <source>
        <dbReference type="RuleBase" id="RU361277"/>
    </source>
</evidence>
<comment type="cofactor">
    <cofactor evidence="1 5">
        <name>Zn(2+)</name>
        <dbReference type="ChEBI" id="CHEBI:29105"/>
    </cofactor>
</comment>
<organism evidence="7 8">
    <name type="scientific">Amycolatopsis acidicola</name>
    <dbReference type="NCBI Taxonomy" id="2596893"/>
    <lineage>
        <taxon>Bacteria</taxon>
        <taxon>Bacillati</taxon>
        <taxon>Actinomycetota</taxon>
        <taxon>Actinomycetes</taxon>
        <taxon>Pseudonocardiales</taxon>
        <taxon>Pseudonocardiaceae</taxon>
        <taxon>Amycolatopsis</taxon>
    </lineage>
</organism>
<dbReference type="Gene3D" id="3.40.50.720">
    <property type="entry name" value="NAD(P)-binding Rossmann-like Domain"/>
    <property type="match status" value="1"/>
</dbReference>
<dbReference type="InterPro" id="IPR013154">
    <property type="entry name" value="ADH-like_N"/>
</dbReference>
<dbReference type="Pfam" id="PF08240">
    <property type="entry name" value="ADH_N"/>
    <property type="match status" value="1"/>
</dbReference>
<dbReference type="Pfam" id="PF00107">
    <property type="entry name" value="ADH_zinc_N"/>
    <property type="match status" value="1"/>
</dbReference>
<evidence type="ECO:0000313" key="8">
    <source>
        <dbReference type="Proteomes" id="UP000319769"/>
    </source>
</evidence>
<evidence type="ECO:0000256" key="1">
    <source>
        <dbReference type="ARBA" id="ARBA00001947"/>
    </source>
</evidence>
<feature type="domain" description="Enoyl reductase (ER)" evidence="6">
    <location>
        <begin position="7"/>
        <end position="320"/>
    </location>
</feature>
<dbReference type="GO" id="GO:0016491">
    <property type="term" value="F:oxidoreductase activity"/>
    <property type="evidence" value="ECO:0007669"/>
    <property type="project" value="UniProtKB-KW"/>
</dbReference>
<keyword evidence="3 5" id="KW-0862">Zinc</keyword>
<dbReference type="InterPro" id="IPR002328">
    <property type="entry name" value="ADH_Zn_CS"/>
</dbReference>
<dbReference type="InterPro" id="IPR036291">
    <property type="entry name" value="NAD(P)-bd_dom_sf"/>
</dbReference>
<evidence type="ECO:0000313" key="7">
    <source>
        <dbReference type="EMBL" id="KAA9161824.1"/>
    </source>
</evidence>
<dbReference type="RefSeq" id="WP_144746927.1">
    <property type="nucleotide sequence ID" value="NZ_VMNW02000015.1"/>
</dbReference>
<dbReference type="OrthoDB" id="9787435at2"/>
<dbReference type="InterPro" id="IPR013149">
    <property type="entry name" value="ADH-like_C"/>
</dbReference>
<dbReference type="SMART" id="SM00829">
    <property type="entry name" value="PKS_ER"/>
    <property type="match status" value="1"/>
</dbReference>
<accession>A0A5N0V806</accession>
<comment type="similarity">
    <text evidence="5">Belongs to the zinc-containing alcohol dehydrogenase family.</text>
</comment>
<dbReference type="InterPro" id="IPR050129">
    <property type="entry name" value="Zn_alcohol_dh"/>
</dbReference>
<dbReference type="PROSITE" id="PS00059">
    <property type="entry name" value="ADH_ZINC"/>
    <property type="match status" value="1"/>
</dbReference>
<keyword evidence="4" id="KW-0560">Oxidoreductase</keyword>
<evidence type="ECO:0000256" key="4">
    <source>
        <dbReference type="ARBA" id="ARBA00023002"/>
    </source>
</evidence>
<dbReference type="PANTHER" id="PTHR43401:SF2">
    <property type="entry name" value="L-THREONINE 3-DEHYDROGENASE"/>
    <property type="match status" value="1"/>
</dbReference>
<evidence type="ECO:0000259" key="6">
    <source>
        <dbReference type="SMART" id="SM00829"/>
    </source>
</evidence>
<dbReference type="SUPFAM" id="SSF50129">
    <property type="entry name" value="GroES-like"/>
    <property type="match status" value="1"/>
</dbReference>
<dbReference type="InterPro" id="IPR020843">
    <property type="entry name" value="ER"/>
</dbReference>
<dbReference type="Gene3D" id="3.90.180.10">
    <property type="entry name" value="Medium-chain alcohol dehydrogenases, catalytic domain"/>
    <property type="match status" value="1"/>
</dbReference>
<keyword evidence="8" id="KW-1185">Reference proteome</keyword>
<dbReference type="GO" id="GO:0008270">
    <property type="term" value="F:zinc ion binding"/>
    <property type="evidence" value="ECO:0007669"/>
    <property type="project" value="InterPro"/>
</dbReference>
<dbReference type="InterPro" id="IPR011032">
    <property type="entry name" value="GroES-like_sf"/>
</dbReference>
<proteinExistence type="inferred from homology"/>
<gene>
    <name evidence="7" type="ORF">FPZ12_013245</name>
</gene>
<name>A0A5N0V806_9PSEU</name>
<dbReference type="Proteomes" id="UP000319769">
    <property type="component" value="Unassembled WGS sequence"/>
</dbReference>
<keyword evidence="2 5" id="KW-0479">Metal-binding</keyword>
<sequence length="323" mass="33893">MRAVVLTEPETMRLVDLPEPECGPRDVVVRMRGLGLCGSDLAVYSGRRRVAETPWLMGHEGVGEIVAAGAEVTGRTVGQQVAIEPNYCCGRCPACVAGFTSACLNRVIVGMNHPGLLAEYVAVPAEFTWPAAATVALDDLVCTEALTVARSAIRRSGAGPGQRCLVVGAGSQGLLLCLALRELGAIATVQEPHEGRAELARSFGAELVRESDDGFDFLFETSGVPQALHAGLAKLAPGGTALLVGISDRPIEVTSADLVYRQLTVRGSLIYDHPADFADTVAVLGQGRITPGKVLQARFPLADAAEAFASVRSVAGKSWISFD</sequence>
<dbReference type="PANTHER" id="PTHR43401">
    <property type="entry name" value="L-THREONINE 3-DEHYDROGENASE"/>
    <property type="match status" value="1"/>
</dbReference>
<protein>
    <submittedName>
        <fullName evidence="7">Alcohol dehydrogenase catalytic domain-containing protein</fullName>
    </submittedName>
</protein>